<dbReference type="Proteomes" id="UP001230649">
    <property type="component" value="Unassembled WGS sequence"/>
</dbReference>
<keyword evidence="2" id="KW-1185">Reference proteome</keyword>
<evidence type="ECO:0000313" key="1">
    <source>
        <dbReference type="EMBL" id="KAJ9095566.1"/>
    </source>
</evidence>
<organism evidence="1 2">
    <name type="scientific">Naganishia adeliensis</name>
    <dbReference type="NCBI Taxonomy" id="92952"/>
    <lineage>
        <taxon>Eukaryota</taxon>
        <taxon>Fungi</taxon>
        <taxon>Dikarya</taxon>
        <taxon>Basidiomycota</taxon>
        <taxon>Agaricomycotina</taxon>
        <taxon>Tremellomycetes</taxon>
        <taxon>Filobasidiales</taxon>
        <taxon>Filobasidiaceae</taxon>
        <taxon>Naganishia</taxon>
    </lineage>
</organism>
<name>A0ACC2V9K6_9TREE</name>
<accession>A0ACC2V9K6</accession>
<comment type="caution">
    <text evidence="1">The sequence shown here is derived from an EMBL/GenBank/DDBJ whole genome shotgun (WGS) entry which is preliminary data.</text>
</comment>
<reference evidence="1" key="1">
    <citation type="submission" date="2023-04" db="EMBL/GenBank/DDBJ databases">
        <title>Draft Genome sequencing of Naganishia species isolated from polar environments using Oxford Nanopore Technology.</title>
        <authorList>
            <person name="Leo P."/>
            <person name="Venkateswaran K."/>
        </authorList>
    </citation>
    <scope>NUCLEOTIDE SEQUENCE</scope>
    <source>
        <strain evidence="1">MNA-CCFEE 5262</strain>
    </source>
</reference>
<proteinExistence type="predicted"/>
<dbReference type="EMBL" id="JASBWS010000122">
    <property type="protein sequence ID" value="KAJ9095566.1"/>
    <property type="molecule type" value="Genomic_DNA"/>
</dbReference>
<evidence type="ECO:0000313" key="2">
    <source>
        <dbReference type="Proteomes" id="UP001230649"/>
    </source>
</evidence>
<sequence>MPPTISLPCPAKPKRIIIACDGTWQSTTTIEQEHGPASNIGKLCRIIASAGTGVSETGTVEEWQQVVSYDAGVGTGRISAIEEAVEGGNGTGLLDNVIEAFNFIINNYSPGDRLYIFGFSRGAFTARACAGLVWEVGILRPSSMPEFIELYKTYIDTGDFTTDFARTEAWTEFKRRKGDTHAVVQSYTQAVEVIGVFDTVGALGVPDLGHWIRFDNSALRQPYQFHDVELNPGVKHAYQALALDERREPFTPCIWHATRSKNRHLDLAQCWFPGVHKNIGGGSSQTDTEHSHWEQLASISYTWMLDRIRPFLAFDEDELKAQQADWEVMLRPPTKEEVEKARNAQTVVQKVTNWFSSGTEDQPGYAAGKITDSYKGIYVVGRPVDRVPLNLTDEDLAAGKYTNEYVHFSVGKRQEALRHAGGYVPGALKGWTRRRGERGWEWVNDEEEERTKVLPEWEVGSVPDEWSMEAWLLARDVGRR</sequence>
<protein>
    <submittedName>
        <fullName evidence="1">Uncharacterized protein</fullName>
    </submittedName>
</protein>
<gene>
    <name evidence="1" type="ORF">QFC20_006613</name>
</gene>